<keyword evidence="2 5" id="KW-0812">Transmembrane</keyword>
<dbReference type="InterPro" id="IPR008253">
    <property type="entry name" value="Marvel"/>
</dbReference>
<dbReference type="Pfam" id="PF01284">
    <property type="entry name" value="MARVEL"/>
    <property type="match status" value="1"/>
</dbReference>
<dbReference type="EMBL" id="CAJEWN010000217">
    <property type="protein sequence ID" value="CAD2173426.1"/>
    <property type="molecule type" value="Genomic_DNA"/>
</dbReference>
<evidence type="ECO:0000259" key="7">
    <source>
        <dbReference type="PROSITE" id="PS51225"/>
    </source>
</evidence>
<dbReference type="OrthoDB" id="10028364at2759"/>
<dbReference type="Proteomes" id="UP000580250">
    <property type="component" value="Unassembled WGS sequence"/>
</dbReference>
<feature type="transmembrane region" description="Helical" evidence="6">
    <location>
        <begin position="110"/>
        <end position="135"/>
    </location>
</feature>
<evidence type="ECO:0000313" key="8">
    <source>
        <dbReference type="EMBL" id="CAD2134576.1"/>
    </source>
</evidence>
<protein>
    <recommendedName>
        <fullName evidence="7">MARVEL domain-containing protein</fullName>
    </recommendedName>
</protein>
<dbReference type="AlphaFoldDB" id="A0A6V7TTS3"/>
<evidence type="ECO:0000256" key="3">
    <source>
        <dbReference type="ARBA" id="ARBA00022989"/>
    </source>
</evidence>
<feature type="transmembrane region" description="Helical" evidence="6">
    <location>
        <begin position="51"/>
        <end position="72"/>
    </location>
</feature>
<dbReference type="PANTHER" id="PTHR22776:SF49">
    <property type="entry name" value="MARVEL DOMAIN-CONTAINING PROTEIN"/>
    <property type="match status" value="1"/>
</dbReference>
<evidence type="ECO:0000256" key="2">
    <source>
        <dbReference type="ARBA" id="ARBA00022692"/>
    </source>
</evidence>
<evidence type="ECO:0000256" key="1">
    <source>
        <dbReference type="ARBA" id="ARBA00004141"/>
    </source>
</evidence>
<reference evidence="8 10" key="1">
    <citation type="submission" date="2020-08" db="EMBL/GenBank/DDBJ databases">
        <authorList>
            <person name="Koutsovoulos G."/>
            <person name="Danchin GJ E."/>
        </authorList>
    </citation>
    <scope>NUCLEOTIDE SEQUENCE [LARGE SCALE GENOMIC DNA]</scope>
</reference>
<dbReference type="EMBL" id="CAJEWN010000015">
    <property type="protein sequence ID" value="CAD2134576.1"/>
    <property type="molecule type" value="Genomic_DNA"/>
</dbReference>
<dbReference type="InterPro" id="IPR050578">
    <property type="entry name" value="MARVEL-CKLF_proteins"/>
</dbReference>
<evidence type="ECO:0000313" key="9">
    <source>
        <dbReference type="EMBL" id="CAD2173426.1"/>
    </source>
</evidence>
<comment type="subcellular location">
    <subcellularLocation>
        <location evidence="1">Membrane</location>
        <topology evidence="1">Multi-pass membrane protein</topology>
    </subcellularLocation>
</comment>
<dbReference type="PANTHER" id="PTHR22776">
    <property type="entry name" value="MARVEL-CONTAINING POTENTIAL LIPID RAFT-ASSOCIATED PROTEIN"/>
    <property type="match status" value="1"/>
</dbReference>
<feature type="transmembrane region" description="Helical" evidence="6">
    <location>
        <begin position="141"/>
        <end position="164"/>
    </location>
</feature>
<evidence type="ECO:0000313" key="10">
    <source>
        <dbReference type="Proteomes" id="UP000580250"/>
    </source>
</evidence>
<accession>A0A6V7TTS3</accession>
<comment type="caution">
    <text evidence="8">The sequence shown here is derived from an EMBL/GenBank/DDBJ whole genome shotgun (WGS) entry which is preliminary data.</text>
</comment>
<evidence type="ECO:0000256" key="5">
    <source>
        <dbReference type="PROSITE-ProRule" id="PRU00581"/>
    </source>
</evidence>
<dbReference type="GO" id="GO:0016020">
    <property type="term" value="C:membrane"/>
    <property type="evidence" value="ECO:0007669"/>
    <property type="project" value="UniProtKB-SubCell"/>
</dbReference>
<feature type="transmembrane region" description="Helical" evidence="6">
    <location>
        <begin position="78"/>
        <end position="98"/>
    </location>
</feature>
<feature type="domain" description="MARVEL" evidence="7">
    <location>
        <begin position="41"/>
        <end position="170"/>
    </location>
</feature>
<dbReference type="PROSITE" id="PS51225">
    <property type="entry name" value="MARVEL"/>
    <property type="match status" value="1"/>
</dbReference>
<keyword evidence="3 6" id="KW-1133">Transmembrane helix</keyword>
<sequence>MYEEETRVYTTTSTGQRYIQPSGPLYDGGNIECNPWLDTSYLKTLPGLLKIIVICFNFLCFMAVLIGGPAYYAGVGGATFVSVFGFIISLTLLMLYLFHIVDQWPQIPWIVCEMIYCFSWTIFYFIAGSVLAVASVSHYHAAGWAIAAFFGFSAMLAYALDCYLKFLAWKNNERAMGGMGAGGCRGGLPNGRGMEHY</sequence>
<name>A0A6V7TTS3_MELEN</name>
<organism evidence="8 10">
    <name type="scientific">Meloidogyne enterolobii</name>
    <name type="common">Root-knot nematode worm</name>
    <name type="synonym">Meloidogyne mayaguensis</name>
    <dbReference type="NCBI Taxonomy" id="390850"/>
    <lineage>
        <taxon>Eukaryota</taxon>
        <taxon>Metazoa</taxon>
        <taxon>Ecdysozoa</taxon>
        <taxon>Nematoda</taxon>
        <taxon>Chromadorea</taxon>
        <taxon>Rhabditida</taxon>
        <taxon>Tylenchina</taxon>
        <taxon>Tylenchomorpha</taxon>
        <taxon>Tylenchoidea</taxon>
        <taxon>Meloidogynidae</taxon>
        <taxon>Meloidogyninae</taxon>
        <taxon>Meloidogyne</taxon>
    </lineage>
</organism>
<gene>
    <name evidence="9" type="ORF">MENT_LOCUS25032</name>
    <name evidence="8" type="ORF">MENT_LOCUS4428</name>
</gene>
<evidence type="ECO:0000256" key="6">
    <source>
        <dbReference type="SAM" id="Phobius"/>
    </source>
</evidence>
<evidence type="ECO:0000256" key="4">
    <source>
        <dbReference type="ARBA" id="ARBA00023136"/>
    </source>
</evidence>
<keyword evidence="4 5" id="KW-0472">Membrane</keyword>
<proteinExistence type="predicted"/>